<dbReference type="PANTHER" id="PTHR43537">
    <property type="entry name" value="TRANSCRIPTIONAL REGULATOR, GNTR FAMILY"/>
    <property type="match status" value="1"/>
</dbReference>
<dbReference type="InterPro" id="IPR036390">
    <property type="entry name" value="WH_DNA-bd_sf"/>
</dbReference>
<dbReference type="SMART" id="SM00345">
    <property type="entry name" value="HTH_GNTR"/>
    <property type="match status" value="1"/>
</dbReference>
<dbReference type="Gene3D" id="1.20.120.530">
    <property type="entry name" value="GntR ligand-binding domain-like"/>
    <property type="match status" value="1"/>
</dbReference>
<dbReference type="NCBIfam" id="NF003011">
    <property type="entry name" value="PRK03837.1"/>
    <property type="match status" value="1"/>
</dbReference>
<dbReference type="GO" id="GO:0003677">
    <property type="term" value="F:DNA binding"/>
    <property type="evidence" value="ECO:0007669"/>
    <property type="project" value="UniProtKB-KW"/>
</dbReference>
<evidence type="ECO:0000313" key="5">
    <source>
        <dbReference type="EMBL" id="ASM72205.1"/>
    </source>
</evidence>
<accession>A0A221JZP6</accession>
<dbReference type="CDD" id="cd07377">
    <property type="entry name" value="WHTH_GntR"/>
    <property type="match status" value="1"/>
</dbReference>
<evidence type="ECO:0000256" key="3">
    <source>
        <dbReference type="ARBA" id="ARBA00023163"/>
    </source>
</evidence>
<feature type="domain" description="HTH gntR-type" evidence="4">
    <location>
        <begin position="13"/>
        <end position="81"/>
    </location>
</feature>
<dbReference type="InterPro" id="IPR011711">
    <property type="entry name" value="GntR_C"/>
</dbReference>
<proteinExistence type="predicted"/>
<dbReference type="AlphaFoldDB" id="A0A221JZP6"/>
<dbReference type="InterPro" id="IPR008920">
    <property type="entry name" value="TF_FadR/GntR_C"/>
</dbReference>
<dbReference type="Gene3D" id="1.10.10.10">
    <property type="entry name" value="Winged helix-like DNA-binding domain superfamily/Winged helix DNA-binding domain"/>
    <property type="match status" value="1"/>
</dbReference>
<name>A0A221JZP6_9RHOB</name>
<dbReference type="PRINTS" id="PR00035">
    <property type="entry name" value="HTHGNTR"/>
</dbReference>
<dbReference type="RefSeq" id="WP_089420153.1">
    <property type="nucleotide sequence ID" value="NZ_CP022415.1"/>
</dbReference>
<dbReference type="InterPro" id="IPR000524">
    <property type="entry name" value="Tscrpt_reg_HTH_GntR"/>
</dbReference>
<dbReference type="PANTHER" id="PTHR43537:SF44">
    <property type="entry name" value="GNTR FAMILY REGULATORY PROTEIN"/>
    <property type="match status" value="1"/>
</dbReference>
<dbReference type="SMART" id="SM00895">
    <property type="entry name" value="FCD"/>
    <property type="match status" value="1"/>
</dbReference>
<evidence type="ECO:0000313" key="6">
    <source>
        <dbReference type="Proteomes" id="UP000199754"/>
    </source>
</evidence>
<dbReference type="OrthoDB" id="9028214at2"/>
<dbReference type="Pfam" id="PF07729">
    <property type="entry name" value="FCD"/>
    <property type="match status" value="1"/>
</dbReference>
<keyword evidence="1" id="KW-0805">Transcription regulation</keyword>
<dbReference type="EMBL" id="CP022415">
    <property type="protein sequence ID" value="ASM72205.1"/>
    <property type="molecule type" value="Genomic_DNA"/>
</dbReference>
<dbReference type="SUPFAM" id="SSF48008">
    <property type="entry name" value="GntR ligand-binding domain-like"/>
    <property type="match status" value="1"/>
</dbReference>
<dbReference type="PROSITE" id="PS50949">
    <property type="entry name" value="HTH_GNTR"/>
    <property type="match status" value="1"/>
</dbReference>
<dbReference type="GO" id="GO:0003700">
    <property type="term" value="F:DNA-binding transcription factor activity"/>
    <property type="evidence" value="ECO:0007669"/>
    <property type="project" value="InterPro"/>
</dbReference>
<dbReference type="STRING" id="1402135.SAMN05444149_103679"/>
<evidence type="ECO:0000256" key="1">
    <source>
        <dbReference type="ARBA" id="ARBA00023015"/>
    </source>
</evidence>
<evidence type="ECO:0000256" key="2">
    <source>
        <dbReference type="ARBA" id="ARBA00023125"/>
    </source>
</evidence>
<dbReference type="Pfam" id="PF00392">
    <property type="entry name" value="GntR"/>
    <property type="match status" value="1"/>
</dbReference>
<protein>
    <submittedName>
        <fullName evidence="5">HTH-type transcriptional regulator LutR</fullName>
    </submittedName>
</protein>
<sequence length="237" mass="25748">MSTPTPTDPIPRRKLSDEVFDRLHTMIVEGAVAPGDPMPSERALMDRFGVGRPVVREALQTLNTMGLITVSHGERSRVNAITPQSALAQLDGMAQTLLSVAPENLGHLKDARRMFELGLVRVAALQRSSEDLTALHHLIAMQAAARDQPDDFVAADIAFHARIIAIAGNPVITALADAMLKWIFHNHGALLHWSGHEDTTLSEHRQIVAAIDAQDAQAAVAHMATHLDRSAGLKQRD</sequence>
<keyword evidence="3" id="KW-0804">Transcription</keyword>
<organism evidence="5 6">
    <name type="scientific">Pseudosulfitobacter pseudonitzschiae</name>
    <dbReference type="NCBI Taxonomy" id="1402135"/>
    <lineage>
        <taxon>Bacteria</taxon>
        <taxon>Pseudomonadati</taxon>
        <taxon>Pseudomonadota</taxon>
        <taxon>Alphaproteobacteria</taxon>
        <taxon>Rhodobacterales</taxon>
        <taxon>Roseobacteraceae</taxon>
        <taxon>Pseudosulfitobacter</taxon>
    </lineage>
</organism>
<keyword evidence="2" id="KW-0238">DNA-binding</keyword>
<dbReference type="SUPFAM" id="SSF46785">
    <property type="entry name" value="Winged helix' DNA-binding domain"/>
    <property type="match status" value="1"/>
</dbReference>
<reference evidence="5 6" key="1">
    <citation type="submission" date="2017-07" db="EMBL/GenBank/DDBJ databases">
        <title>Genome Sequence of Sulfitobacter pseudonitzschiae Strain SMR1 Isolated from a culture of the Diatom Skeletonema marinoi.</title>
        <authorList>
            <person name="Topel M."/>
            <person name="Pinder M.I.M."/>
            <person name="Johansson O.N."/>
            <person name="Kourtchenko O."/>
            <person name="Godhe A."/>
            <person name="Clarke A.K."/>
        </authorList>
    </citation>
    <scope>NUCLEOTIDE SEQUENCE [LARGE SCALE GENOMIC DNA]</scope>
    <source>
        <strain evidence="5 6">SMR1</strain>
    </source>
</reference>
<dbReference type="InterPro" id="IPR036388">
    <property type="entry name" value="WH-like_DNA-bd_sf"/>
</dbReference>
<dbReference type="Proteomes" id="UP000199754">
    <property type="component" value="Chromosome"/>
</dbReference>
<keyword evidence="6" id="KW-1185">Reference proteome</keyword>
<gene>
    <name evidence="5" type="primary">lutR</name>
    <name evidence="5" type="ORF">SULPSESMR1_01385</name>
</gene>
<evidence type="ECO:0000259" key="4">
    <source>
        <dbReference type="PROSITE" id="PS50949"/>
    </source>
</evidence>
<dbReference type="KEGG" id="spse:SULPSESMR1_01385"/>
<dbReference type="eggNOG" id="COG2186">
    <property type="taxonomic scope" value="Bacteria"/>
</dbReference>